<dbReference type="OrthoDB" id="5365632at2"/>
<dbReference type="eggNOG" id="COG0534">
    <property type="taxonomic scope" value="Bacteria"/>
</dbReference>
<dbReference type="InterPro" id="IPR050833">
    <property type="entry name" value="Poly_Biosynth_Transport"/>
</dbReference>
<name>S0F6I0_9BACT</name>
<evidence type="ECO:0000256" key="2">
    <source>
        <dbReference type="ARBA" id="ARBA00022475"/>
    </source>
</evidence>
<feature type="transmembrane region" description="Helical" evidence="6">
    <location>
        <begin position="161"/>
        <end position="182"/>
    </location>
</feature>
<keyword evidence="4 6" id="KW-1133">Transmembrane helix</keyword>
<dbReference type="HOGENOM" id="CLU_040798_1_0_10"/>
<evidence type="ECO:0000256" key="4">
    <source>
        <dbReference type="ARBA" id="ARBA00022989"/>
    </source>
</evidence>
<reference evidence="7 8" key="1">
    <citation type="submission" date="2008-12" db="EMBL/GenBank/DDBJ databases">
        <authorList>
            <person name="Fulton L."/>
            <person name="Clifton S."/>
            <person name="Fulton B."/>
            <person name="Xu J."/>
            <person name="Minx P."/>
            <person name="Pepin K.H."/>
            <person name="Johnson M."/>
            <person name="Bhonagiri V."/>
            <person name="Nash W.E."/>
            <person name="Mardis E.R."/>
            <person name="Wilson R.K."/>
        </authorList>
    </citation>
    <scope>NUCLEOTIDE SEQUENCE [LARGE SCALE GENOMIC DNA]</scope>
    <source>
        <strain evidence="7 8">DSM 18228</strain>
    </source>
</reference>
<dbReference type="PANTHER" id="PTHR30250">
    <property type="entry name" value="PST FAMILY PREDICTED COLANIC ACID TRANSPORTER"/>
    <property type="match status" value="1"/>
</dbReference>
<dbReference type="Proteomes" id="UP000014073">
    <property type="component" value="Unassembled WGS sequence"/>
</dbReference>
<feature type="transmembrane region" description="Helical" evidence="6">
    <location>
        <begin position="45"/>
        <end position="65"/>
    </location>
</feature>
<dbReference type="RefSeq" id="WP_008140854.1">
    <property type="nucleotide sequence ID" value="NZ_EQ973632.1"/>
</dbReference>
<dbReference type="InterPro" id="IPR002528">
    <property type="entry name" value="MATE_fam"/>
</dbReference>
<sequence>MDKINSQISKIYRNSIYIYGNTAFSILVSLISTRLILNALGSSDFGIFCIVGGAIGMLGFINGAMTGATQRFINYAEGAGQETDKRKIVNASIFIHFCISFLALIAFEIAYYFFFNGILNIPHNRIYAAKVIYQFTVISTLLTIQTTPYNALINAHEDLKYYSIIGCIFTFIKLLIAIIIVYSSYDKLILYGFFTTISSLLNIIIVRIYCHKKYTECIFSPKKYLDFHIIKNMFSFAGCTLLTTATSMLSTYGGNIVINNFFGTSINAAQGVASQISGQLMVFSNNMLMAVNPVIGKKAGAKDYNSMLKYAFTSSKLSYLILAFFAIPFIIETEWIMKFWLKEVPEWAILFFKLEIIRRLLEQLITGIKNSIVADGNIKRLSRVQSIIYLLPLPITYLLFYFGFQPYWQYIIWILFLNIIASYNIIKQAKKYCNLNIKSFLQSIIIKCLTCTIIIVSIGYIPHYLLSPNLIRVIIVGLVTSFTYIIIIWYFCLNHDEKDIIKNVITLSKQKLNSLKNK</sequence>
<feature type="transmembrane region" description="Helical" evidence="6">
    <location>
        <begin position="188"/>
        <end position="209"/>
    </location>
</feature>
<evidence type="ECO:0000313" key="8">
    <source>
        <dbReference type="Proteomes" id="UP000014073"/>
    </source>
</evidence>
<keyword evidence="5 6" id="KW-0472">Membrane</keyword>
<dbReference type="GeneID" id="78404787"/>
<dbReference type="STRING" id="547042.BACCOPRO_00720"/>
<feature type="transmembrane region" description="Helical" evidence="6">
    <location>
        <begin position="126"/>
        <end position="149"/>
    </location>
</feature>
<feature type="transmembrane region" description="Helical" evidence="6">
    <location>
        <begin position="317"/>
        <end position="337"/>
    </location>
</feature>
<feature type="transmembrane region" description="Helical" evidence="6">
    <location>
        <begin position="93"/>
        <end position="114"/>
    </location>
</feature>
<feature type="transmembrane region" description="Helical" evidence="6">
    <location>
        <begin position="16"/>
        <end position="39"/>
    </location>
</feature>
<evidence type="ECO:0000313" key="7">
    <source>
        <dbReference type="EMBL" id="EEF75237.1"/>
    </source>
</evidence>
<protein>
    <submittedName>
        <fullName evidence="7">Polysaccharide biosynthesis protein</fullName>
    </submittedName>
</protein>
<dbReference type="GO" id="GO:0042910">
    <property type="term" value="F:xenobiotic transmembrane transporter activity"/>
    <property type="evidence" value="ECO:0007669"/>
    <property type="project" value="InterPro"/>
</dbReference>
<feature type="transmembrane region" description="Helical" evidence="6">
    <location>
        <begin position="439"/>
        <end position="461"/>
    </location>
</feature>
<evidence type="ECO:0000256" key="1">
    <source>
        <dbReference type="ARBA" id="ARBA00004651"/>
    </source>
</evidence>
<comment type="subcellular location">
    <subcellularLocation>
        <location evidence="1">Cell membrane</location>
        <topology evidence="1">Multi-pass membrane protein</topology>
    </subcellularLocation>
</comment>
<gene>
    <name evidence="7" type="ORF">BACCOPRO_00720</name>
</gene>
<dbReference type="PANTHER" id="PTHR30250:SF26">
    <property type="entry name" value="PSMA PROTEIN"/>
    <property type="match status" value="1"/>
</dbReference>
<dbReference type="GO" id="GO:0015297">
    <property type="term" value="F:antiporter activity"/>
    <property type="evidence" value="ECO:0007669"/>
    <property type="project" value="InterPro"/>
</dbReference>
<evidence type="ECO:0000256" key="5">
    <source>
        <dbReference type="ARBA" id="ARBA00023136"/>
    </source>
</evidence>
<accession>S0F6I0</accession>
<organism evidence="7 8">
    <name type="scientific">Phocaeicola coprophilus DSM 18228 = JCM 13818</name>
    <dbReference type="NCBI Taxonomy" id="547042"/>
    <lineage>
        <taxon>Bacteria</taxon>
        <taxon>Pseudomonadati</taxon>
        <taxon>Bacteroidota</taxon>
        <taxon>Bacteroidia</taxon>
        <taxon>Bacteroidales</taxon>
        <taxon>Bacteroidaceae</taxon>
        <taxon>Phocaeicola</taxon>
    </lineage>
</organism>
<feature type="transmembrane region" description="Helical" evidence="6">
    <location>
        <begin position="229"/>
        <end position="252"/>
    </location>
</feature>
<dbReference type="EMBL" id="ACBW01000051">
    <property type="protein sequence ID" value="EEF75237.1"/>
    <property type="molecule type" value="Genomic_DNA"/>
</dbReference>
<evidence type="ECO:0000256" key="3">
    <source>
        <dbReference type="ARBA" id="ARBA00022692"/>
    </source>
</evidence>
<dbReference type="Pfam" id="PF01554">
    <property type="entry name" value="MatE"/>
    <property type="match status" value="1"/>
</dbReference>
<comment type="caution">
    <text evidence="7">The sequence shown here is derived from an EMBL/GenBank/DDBJ whole genome shotgun (WGS) entry which is preliminary data.</text>
</comment>
<feature type="transmembrane region" description="Helical" evidence="6">
    <location>
        <begin position="410"/>
        <end position="427"/>
    </location>
</feature>
<dbReference type="GO" id="GO:0005886">
    <property type="term" value="C:plasma membrane"/>
    <property type="evidence" value="ECO:0007669"/>
    <property type="project" value="UniProtKB-SubCell"/>
</dbReference>
<keyword evidence="3 6" id="KW-0812">Transmembrane</keyword>
<keyword evidence="8" id="KW-1185">Reference proteome</keyword>
<keyword evidence="2" id="KW-1003">Cell membrane</keyword>
<evidence type="ECO:0000256" key="6">
    <source>
        <dbReference type="SAM" id="Phobius"/>
    </source>
</evidence>
<dbReference type="AlphaFoldDB" id="S0F6I0"/>
<feature type="transmembrane region" description="Helical" evidence="6">
    <location>
        <begin position="473"/>
        <end position="493"/>
    </location>
</feature>
<proteinExistence type="predicted"/>
<feature type="transmembrane region" description="Helical" evidence="6">
    <location>
        <begin position="387"/>
        <end position="404"/>
    </location>
</feature>